<name>A0A1T3NQ19_9ACTN</name>
<reference evidence="2 3" key="1">
    <citation type="submission" date="2017-03" db="EMBL/GenBank/DDBJ databases">
        <title>Draft genome sequence of Streptomyces scabrisporus NF3, endophyte isolated from Amphipterygium adstringens.</title>
        <authorList>
            <person name="Vazquez M."/>
            <person name="Ceapa C.D."/>
            <person name="Rodriguez Luna D."/>
            <person name="Sanchez Esquivel S."/>
        </authorList>
    </citation>
    <scope>NUCLEOTIDE SEQUENCE [LARGE SCALE GENOMIC DNA]</scope>
    <source>
        <strain evidence="2 3">NF3</strain>
    </source>
</reference>
<comment type="caution">
    <text evidence="2">The sequence shown here is derived from an EMBL/GenBank/DDBJ whole genome shotgun (WGS) entry which is preliminary data.</text>
</comment>
<dbReference type="RefSeq" id="WP_078980066.1">
    <property type="nucleotide sequence ID" value="NZ_MWQN01000002.1"/>
</dbReference>
<proteinExistence type="predicted"/>
<protein>
    <submittedName>
        <fullName evidence="2">Uncharacterized protein</fullName>
    </submittedName>
</protein>
<gene>
    <name evidence="2" type="ORF">B4N89_32550</name>
</gene>
<evidence type="ECO:0000313" key="3">
    <source>
        <dbReference type="Proteomes" id="UP000190037"/>
    </source>
</evidence>
<feature type="signal peptide" evidence="1">
    <location>
        <begin position="1"/>
        <end position="23"/>
    </location>
</feature>
<evidence type="ECO:0000256" key="1">
    <source>
        <dbReference type="SAM" id="SignalP"/>
    </source>
</evidence>
<sequence>MIKRITAAALAGTALAVTFGASAASAQEPTPNTGRVAGVPSSVYPDGLNNLNQVNQLAGTLPL</sequence>
<dbReference type="AlphaFoldDB" id="A0A1T3NQ19"/>
<evidence type="ECO:0000313" key="2">
    <source>
        <dbReference type="EMBL" id="OPC78864.1"/>
    </source>
</evidence>
<keyword evidence="1" id="KW-0732">Signal</keyword>
<dbReference type="EMBL" id="MWQN01000002">
    <property type="protein sequence ID" value="OPC78864.1"/>
    <property type="molecule type" value="Genomic_DNA"/>
</dbReference>
<dbReference type="OrthoDB" id="9884463at2"/>
<keyword evidence="3" id="KW-1185">Reference proteome</keyword>
<dbReference type="Proteomes" id="UP000190037">
    <property type="component" value="Unassembled WGS sequence"/>
</dbReference>
<organism evidence="2 3">
    <name type="scientific">Embleya scabrispora</name>
    <dbReference type="NCBI Taxonomy" id="159449"/>
    <lineage>
        <taxon>Bacteria</taxon>
        <taxon>Bacillati</taxon>
        <taxon>Actinomycetota</taxon>
        <taxon>Actinomycetes</taxon>
        <taxon>Kitasatosporales</taxon>
        <taxon>Streptomycetaceae</taxon>
        <taxon>Embleya</taxon>
    </lineage>
</organism>
<feature type="chain" id="PRO_5038359279" evidence="1">
    <location>
        <begin position="24"/>
        <end position="63"/>
    </location>
</feature>
<accession>A0A1T3NQ19</accession>